<dbReference type="RefSeq" id="WP_132241921.1">
    <property type="nucleotide sequence ID" value="NZ_SLZU01000001.1"/>
</dbReference>
<proteinExistence type="predicted"/>
<accession>A0A4V2UQ11</accession>
<sequence>MLRALVTLILFGLANIASAQCLGTDLRHSLPAELQKELAARLAQTPFAEGNHWMARRDGQLVHLIGTVHIDDPRLDAPFERLRPILEAADRILLEVTPDEEAALHSALSTQPELLLLTDTTLPELLPEEDWQALSRAASARGLPPILVSKYQPWYLATLLSIPPCAMSTLTGGVAGMDGRIAAFAQENGKELLSLEAFDTGMRAFGEMSRDDQIDLLMSSIVPNQTAEDMFATLLATYFAERHAEAWEVMRELSVLHAPNSAGDNDPALDKMERALLATRNQTWIPVITAAAAKGGLIVAAFGAAHLSGPDGVLALLQARGFTLERQQF</sequence>
<organism evidence="2 3">
    <name type="scientific">Primorskyibacter sedentarius</name>
    <dbReference type="NCBI Taxonomy" id="745311"/>
    <lineage>
        <taxon>Bacteria</taxon>
        <taxon>Pseudomonadati</taxon>
        <taxon>Pseudomonadota</taxon>
        <taxon>Alphaproteobacteria</taxon>
        <taxon>Rhodobacterales</taxon>
        <taxon>Roseobacteraceae</taxon>
        <taxon>Primorskyibacter</taxon>
    </lineage>
</organism>
<dbReference type="PANTHER" id="PTHR40590:SF1">
    <property type="entry name" value="CYTOPLASMIC PROTEIN"/>
    <property type="match status" value="1"/>
</dbReference>
<evidence type="ECO:0008006" key="4">
    <source>
        <dbReference type="Google" id="ProtNLM"/>
    </source>
</evidence>
<dbReference type="InterPro" id="IPR047111">
    <property type="entry name" value="YbaP-like"/>
</dbReference>
<evidence type="ECO:0000313" key="3">
    <source>
        <dbReference type="Proteomes" id="UP000295696"/>
    </source>
</evidence>
<feature type="signal peptide" evidence="1">
    <location>
        <begin position="1"/>
        <end position="19"/>
    </location>
</feature>
<reference evidence="2 3" key="1">
    <citation type="submission" date="2019-03" db="EMBL/GenBank/DDBJ databases">
        <title>Genomic Encyclopedia of Type Strains, Phase IV (KMG-IV): sequencing the most valuable type-strain genomes for metagenomic binning, comparative biology and taxonomic classification.</title>
        <authorList>
            <person name="Goeker M."/>
        </authorList>
    </citation>
    <scope>NUCLEOTIDE SEQUENCE [LARGE SCALE GENOMIC DNA]</scope>
    <source>
        <strain evidence="2 3">DSM 104836</strain>
    </source>
</reference>
<dbReference type="PANTHER" id="PTHR40590">
    <property type="entry name" value="CYTOPLASMIC PROTEIN-RELATED"/>
    <property type="match status" value="1"/>
</dbReference>
<keyword evidence="3" id="KW-1185">Reference proteome</keyword>
<dbReference type="Pfam" id="PF01963">
    <property type="entry name" value="TraB_PrgY_gumN"/>
    <property type="match status" value="1"/>
</dbReference>
<protein>
    <recommendedName>
        <fullName evidence="4">TraB family protein</fullName>
    </recommendedName>
</protein>
<evidence type="ECO:0000313" key="2">
    <source>
        <dbReference type="EMBL" id="TCS67660.1"/>
    </source>
</evidence>
<dbReference type="OrthoDB" id="9806326at2"/>
<keyword evidence="1" id="KW-0732">Signal</keyword>
<name>A0A4V2UQ11_9RHOB</name>
<feature type="chain" id="PRO_5021016310" description="TraB family protein" evidence="1">
    <location>
        <begin position="20"/>
        <end position="329"/>
    </location>
</feature>
<dbReference type="CDD" id="cd14789">
    <property type="entry name" value="Tiki"/>
    <property type="match status" value="1"/>
</dbReference>
<dbReference type="Proteomes" id="UP000295696">
    <property type="component" value="Unassembled WGS sequence"/>
</dbReference>
<dbReference type="AlphaFoldDB" id="A0A4V2UQ11"/>
<gene>
    <name evidence="2" type="ORF">EDD52_101763</name>
</gene>
<dbReference type="InterPro" id="IPR002816">
    <property type="entry name" value="TraB/PrgY/GumN_fam"/>
</dbReference>
<comment type="caution">
    <text evidence="2">The sequence shown here is derived from an EMBL/GenBank/DDBJ whole genome shotgun (WGS) entry which is preliminary data.</text>
</comment>
<evidence type="ECO:0000256" key="1">
    <source>
        <dbReference type="SAM" id="SignalP"/>
    </source>
</evidence>
<dbReference type="EMBL" id="SLZU01000001">
    <property type="protein sequence ID" value="TCS67660.1"/>
    <property type="molecule type" value="Genomic_DNA"/>
</dbReference>